<dbReference type="Proteomes" id="UP000250583">
    <property type="component" value="Unassembled WGS sequence"/>
</dbReference>
<evidence type="ECO:0000313" key="1">
    <source>
        <dbReference type="EMBL" id="RAW48866.1"/>
    </source>
</evidence>
<dbReference type="PANTHER" id="PTHR11122:SF13">
    <property type="entry name" value="GLUCOSE-6-PHOSPHATE 1-EPIMERASE"/>
    <property type="match status" value="1"/>
</dbReference>
<reference evidence="3 4" key="1">
    <citation type="submission" date="2018-02" db="EMBL/GenBank/DDBJ databases">
        <title>Complete genome sequencing of Faecalibacterium prausnitzii strains isolated from the human gut.</title>
        <authorList>
            <person name="Fitzgerald B.C."/>
            <person name="Shkoporov A.N."/>
            <person name="Ross P.R."/>
            <person name="Hill C."/>
        </authorList>
    </citation>
    <scope>NUCLEOTIDE SEQUENCE [LARGE SCALE GENOMIC DNA]</scope>
    <source>
        <strain evidence="2 3">APC923/61-1</strain>
        <strain evidence="1 4">APC942/8-14-2</strain>
    </source>
</reference>
<dbReference type="Proteomes" id="UP000251634">
    <property type="component" value="Unassembled WGS sequence"/>
</dbReference>
<protein>
    <submittedName>
        <fullName evidence="1">Aldose epimerase</fullName>
    </submittedName>
</protein>
<dbReference type="PANTHER" id="PTHR11122">
    <property type="entry name" value="APOSPORY-ASSOCIATED PROTEIN C-RELATED"/>
    <property type="match status" value="1"/>
</dbReference>
<dbReference type="OrthoDB" id="9795355at2"/>
<dbReference type="InterPro" id="IPR011013">
    <property type="entry name" value="Gal_mutarotase_sf_dom"/>
</dbReference>
<dbReference type="SUPFAM" id="SSF74650">
    <property type="entry name" value="Galactose mutarotase-like"/>
    <property type="match status" value="1"/>
</dbReference>
<name>A0A329TK11_9FIRM</name>
<proteinExistence type="predicted"/>
<sequence>MNQITTQYVTENGACYEQYVITDPAAKTALTITPERGGMITGFTLDGEEYIWTRRPNFSECNRPRFGVPVLFPSCGNPDNGVHLFDGKAYPMECHGFADLCAWEVESVGPDGVSLVLESTPLTKFLYPFDFTLLVNYNLEGSKATISMTVINEGDKPMPFSFGYHPYFNASALENVDFNIQCATCSENAKGEQPAAPEKITLTRKEGADNSIRLLTGVEFPMSFTDKGNGHKVTVDADETFTNGVLWQQDAESFVCMEPWNGWANSVNEEGKHEVLEPDEAMTSEWSITIEKV</sequence>
<dbReference type="CDD" id="cd09025">
    <property type="entry name" value="Aldose_epim_Slr1438"/>
    <property type="match status" value="1"/>
</dbReference>
<dbReference type="EMBL" id="PRLE01000008">
    <property type="protein sequence ID" value="RAW57146.1"/>
    <property type="molecule type" value="Genomic_DNA"/>
</dbReference>
<organism evidence="1 4">
    <name type="scientific">Faecalibacterium prausnitzii</name>
    <dbReference type="NCBI Taxonomy" id="853"/>
    <lineage>
        <taxon>Bacteria</taxon>
        <taxon>Bacillati</taxon>
        <taxon>Bacillota</taxon>
        <taxon>Clostridia</taxon>
        <taxon>Eubacteriales</taxon>
        <taxon>Oscillospiraceae</taxon>
        <taxon>Faecalibacterium</taxon>
    </lineage>
</organism>
<comment type="caution">
    <text evidence="1">The sequence shown here is derived from an EMBL/GenBank/DDBJ whole genome shotgun (WGS) entry which is preliminary data.</text>
</comment>
<dbReference type="AlphaFoldDB" id="A0A329TK11"/>
<dbReference type="GO" id="GO:0030246">
    <property type="term" value="F:carbohydrate binding"/>
    <property type="evidence" value="ECO:0007669"/>
    <property type="project" value="InterPro"/>
</dbReference>
<accession>A0A329TK11</accession>
<dbReference type="RefSeq" id="WP_022256513.1">
    <property type="nucleotide sequence ID" value="NZ_DAWEON010000030.1"/>
</dbReference>
<evidence type="ECO:0000313" key="3">
    <source>
        <dbReference type="Proteomes" id="UP000250583"/>
    </source>
</evidence>
<dbReference type="InterPro" id="IPR014718">
    <property type="entry name" value="GH-type_carb-bd"/>
</dbReference>
<gene>
    <name evidence="2" type="ORF">C4N22_12035</name>
    <name evidence="1" type="ORF">C4N25_10115</name>
</gene>
<dbReference type="GO" id="GO:0016853">
    <property type="term" value="F:isomerase activity"/>
    <property type="evidence" value="ECO:0007669"/>
    <property type="project" value="InterPro"/>
</dbReference>
<dbReference type="GO" id="GO:0005975">
    <property type="term" value="P:carbohydrate metabolic process"/>
    <property type="evidence" value="ECO:0007669"/>
    <property type="project" value="InterPro"/>
</dbReference>
<dbReference type="InterPro" id="IPR008183">
    <property type="entry name" value="Aldose_1/G6P_1-epimerase"/>
</dbReference>
<dbReference type="EMBL" id="PRKZ01000007">
    <property type="protein sequence ID" value="RAW48866.1"/>
    <property type="molecule type" value="Genomic_DNA"/>
</dbReference>
<dbReference type="Gene3D" id="2.70.98.10">
    <property type="match status" value="1"/>
</dbReference>
<evidence type="ECO:0000313" key="2">
    <source>
        <dbReference type="EMBL" id="RAW57146.1"/>
    </source>
</evidence>
<evidence type="ECO:0000313" key="4">
    <source>
        <dbReference type="Proteomes" id="UP000251634"/>
    </source>
</evidence>
<dbReference type="Pfam" id="PF01263">
    <property type="entry name" value="Aldose_epim"/>
    <property type="match status" value="1"/>
</dbReference>